<sequence length="366" mass="40677">MAALTGVSLSSFPKTLILNPKSGFVPTSSAPSPVHFSWARRRTSILGRPLIAAPLAAVDGNYSAKRSSSSEPRETIMLPGCDYNHWLIVMEFPKDPTPTREQMIETYLETLATVLGSMEEAKKNMYAFSTTTYTGFQCTVDEATSEKFKGLPGVLWVLPDSYIDVKNKDYGGDKYINGEIIPSQYPTYQPKSRKQGGESRRNDFYAIPVRTEKAFLKQPKVFLCSKKLSKGKRPGKGGNRYFKSIGLGFKTPWEAIEGTYIDKKCPFTGNVSIRGRIIAGTCHSAKMMRTIIVSRNYLHFVKKYQRYEKRHSNIAAHISPCFRVKEGDHVTIGQCRPLSKTVRFNVLKVIPAGSSGGGGKKAFTGI</sequence>
<protein>
    <submittedName>
        <fullName evidence="12">Uncharacterized protein</fullName>
    </submittedName>
</protein>
<dbReference type="FunFam" id="3.30.70.80:FF:000001">
    <property type="entry name" value="Multiple organellar RNA editing factor"/>
    <property type="match status" value="1"/>
</dbReference>
<dbReference type="EMBL" id="JAXIOK010000021">
    <property type="protein sequence ID" value="KAK4746407.1"/>
    <property type="molecule type" value="Genomic_DNA"/>
</dbReference>
<dbReference type="GO" id="GO:1900865">
    <property type="term" value="P:chloroplast RNA modification"/>
    <property type="evidence" value="ECO:0007669"/>
    <property type="project" value="TreeGrafter"/>
</dbReference>
<evidence type="ECO:0000256" key="8">
    <source>
        <dbReference type="ARBA" id="ARBA00061096"/>
    </source>
</evidence>
<dbReference type="AlphaFoldDB" id="A0AAN7JJM5"/>
<dbReference type="GO" id="GO:0003729">
    <property type="term" value="F:mRNA binding"/>
    <property type="evidence" value="ECO:0007669"/>
    <property type="project" value="UniProtKB-ARBA"/>
</dbReference>
<evidence type="ECO:0000256" key="2">
    <source>
        <dbReference type="ARBA" id="ARBA00022664"/>
    </source>
</evidence>
<reference evidence="12 13" key="1">
    <citation type="journal article" date="2023" name="Hortic Res">
        <title>Pangenome of water caltrop reveals structural variations and asymmetric subgenome divergence after allopolyploidization.</title>
        <authorList>
            <person name="Zhang X."/>
            <person name="Chen Y."/>
            <person name="Wang L."/>
            <person name="Yuan Y."/>
            <person name="Fang M."/>
            <person name="Shi L."/>
            <person name="Lu R."/>
            <person name="Comes H.P."/>
            <person name="Ma Y."/>
            <person name="Chen Y."/>
            <person name="Huang G."/>
            <person name="Zhou Y."/>
            <person name="Zheng Z."/>
            <person name="Qiu Y."/>
        </authorList>
    </citation>
    <scope>NUCLEOTIDE SEQUENCE [LARGE SCALE GENOMIC DNA]</scope>
    <source>
        <tissue evidence="12">Roots</tissue>
    </source>
</reference>
<dbReference type="Pfam" id="PF21864">
    <property type="entry name" value="MORF_dom"/>
    <property type="match status" value="1"/>
</dbReference>
<dbReference type="GO" id="GO:0003735">
    <property type="term" value="F:structural constituent of ribosome"/>
    <property type="evidence" value="ECO:0007669"/>
    <property type="project" value="InterPro"/>
</dbReference>
<evidence type="ECO:0000256" key="5">
    <source>
        <dbReference type="ARBA" id="ARBA00022946"/>
    </source>
</evidence>
<dbReference type="InterPro" id="IPR037045">
    <property type="entry name" value="S8pro/Inhibitor_I9_sf"/>
</dbReference>
<keyword evidence="3" id="KW-0699">rRNA-binding</keyword>
<accession>A0AAN7JJM5</accession>
<evidence type="ECO:0000256" key="1">
    <source>
        <dbReference type="ARBA" id="ARBA00010254"/>
    </source>
</evidence>
<evidence type="ECO:0000259" key="11">
    <source>
        <dbReference type="Pfam" id="PF21864"/>
    </source>
</evidence>
<dbReference type="PANTHER" id="PTHR31346">
    <property type="entry name" value="MULTIPLE ORGANELLAR RNA EDITING FACTOR 2, CHLOROPLASTIC-RELATED-RELATED"/>
    <property type="match status" value="1"/>
</dbReference>
<evidence type="ECO:0000256" key="4">
    <source>
        <dbReference type="ARBA" id="ARBA00022884"/>
    </source>
</evidence>
<comment type="caution">
    <text evidence="12">The sequence shown here is derived from an EMBL/GenBank/DDBJ whole genome shotgun (WGS) entry which is preliminary data.</text>
</comment>
<dbReference type="GO" id="GO:0019843">
    <property type="term" value="F:rRNA binding"/>
    <property type="evidence" value="ECO:0007669"/>
    <property type="project" value="UniProtKB-KW"/>
</dbReference>
<dbReference type="GO" id="GO:0016554">
    <property type="term" value="P:cytidine to uridine editing"/>
    <property type="evidence" value="ECO:0007669"/>
    <property type="project" value="InterPro"/>
</dbReference>
<dbReference type="InterPro" id="IPR039206">
    <property type="entry name" value="MORF/ORRM1/DAG-like"/>
</dbReference>
<dbReference type="InterPro" id="IPR028333">
    <property type="entry name" value="Ribosomal_uS17_arc/euk"/>
</dbReference>
<gene>
    <name evidence="12" type="ORF">SAY87_012719</name>
</gene>
<dbReference type="PRINTS" id="PR00973">
    <property type="entry name" value="RIBOSOMALS17"/>
</dbReference>
<organism evidence="12 13">
    <name type="scientific">Trapa incisa</name>
    <dbReference type="NCBI Taxonomy" id="236973"/>
    <lineage>
        <taxon>Eukaryota</taxon>
        <taxon>Viridiplantae</taxon>
        <taxon>Streptophyta</taxon>
        <taxon>Embryophyta</taxon>
        <taxon>Tracheophyta</taxon>
        <taxon>Spermatophyta</taxon>
        <taxon>Magnoliopsida</taxon>
        <taxon>eudicotyledons</taxon>
        <taxon>Gunneridae</taxon>
        <taxon>Pentapetalae</taxon>
        <taxon>rosids</taxon>
        <taxon>malvids</taxon>
        <taxon>Myrtales</taxon>
        <taxon>Lythraceae</taxon>
        <taxon>Trapa</taxon>
    </lineage>
</organism>
<keyword evidence="5" id="KW-0809">Transit peptide</keyword>
<proteinExistence type="inferred from homology"/>
<dbReference type="InterPro" id="IPR000266">
    <property type="entry name" value="Ribosomal_uS17"/>
</dbReference>
<evidence type="ECO:0000313" key="12">
    <source>
        <dbReference type="EMBL" id="KAK4746407.1"/>
    </source>
</evidence>
<evidence type="ECO:0000256" key="7">
    <source>
        <dbReference type="ARBA" id="ARBA00023274"/>
    </source>
</evidence>
<dbReference type="GO" id="GO:1990904">
    <property type="term" value="C:ribonucleoprotein complex"/>
    <property type="evidence" value="ECO:0007669"/>
    <property type="project" value="UniProtKB-KW"/>
</dbReference>
<comment type="similarity">
    <text evidence="8">Belongs to the MORF family.</text>
</comment>
<dbReference type="GO" id="GO:0009507">
    <property type="term" value="C:chloroplast"/>
    <property type="evidence" value="ECO:0007669"/>
    <property type="project" value="TreeGrafter"/>
</dbReference>
<dbReference type="Gene3D" id="2.40.50.1000">
    <property type="match status" value="1"/>
</dbReference>
<dbReference type="InterPro" id="IPR012340">
    <property type="entry name" value="NA-bd_OB-fold"/>
</dbReference>
<keyword evidence="2" id="KW-0507">mRNA processing</keyword>
<keyword evidence="4" id="KW-0694">RNA-binding</keyword>
<keyword evidence="7 9" id="KW-0687">Ribonucleoprotein</keyword>
<dbReference type="GO" id="GO:0005840">
    <property type="term" value="C:ribosome"/>
    <property type="evidence" value="ECO:0007669"/>
    <property type="project" value="UniProtKB-KW"/>
</dbReference>
<dbReference type="PANTHER" id="PTHR31346:SF3">
    <property type="entry name" value="MULTIPLE ORGANELLAR RNA EDITING FACTOR 9, CHLOROPLASTIC"/>
    <property type="match status" value="1"/>
</dbReference>
<dbReference type="Proteomes" id="UP001345219">
    <property type="component" value="Chromosome 10"/>
</dbReference>
<dbReference type="Pfam" id="PF00366">
    <property type="entry name" value="Ribosomal_S17"/>
    <property type="match status" value="1"/>
</dbReference>
<keyword evidence="13" id="KW-1185">Reference proteome</keyword>
<dbReference type="InterPro" id="IPR019979">
    <property type="entry name" value="Ribosomal_uS17_CS"/>
</dbReference>
<evidence type="ECO:0000256" key="9">
    <source>
        <dbReference type="RuleBase" id="RU003872"/>
    </source>
</evidence>
<dbReference type="GO" id="GO:0006397">
    <property type="term" value="P:mRNA processing"/>
    <property type="evidence" value="ECO:0007669"/>
    <property type="project" value="UniProtKB-KW"/>
</dbReference>
<dbReference type="CDD" id="cd00364">
    <property type="entry name" value="Ribosomal_uS17"/>
    <property type="match status" value="1"/>
</dbReference>
<dbReference type="InterPro" id="IPR032440">
    <property type="entry name" value="Ribosomal_uS17_N"/>
</dbReference>
<dbReference type="SUPFAM" id="SSF50249">
    <property type="entry name" value="Nucleic acid-binding proteins"/>
    <property type="match status" value="1"/>
</dbReference>
<dbReference type="Gene3D" id="3.30.70.80">
    <property type="entry name" value="Peptidase S8 propeptide/proteinase inhibitor I9"/>
    <property type="match status" value="1"/>
</dbReference>
<evidence type="ECO:0000256" key="6">
    <source>
        <dbReference type="ARBA" id="ARBA00022980"/>
    </source>
</evidence>
<dbReference type="Pfam" id="PF16205">
    <property type="entry name" value="Ribosomal_S17_N"/>
    <property type="match status" value="1"/>
</dbReference>
<evidence type="ECO:0000313" key="13">
    <source>
        <dbReference type="Proteomes" id="UP001345219"/>
    </source>
</evidence>
<dbReference type="InterPro" id="IPR054059">
    <property type="entry name" value="MORF/ORRM1/DAG-like_MORF"/>
</dbReference>
<dbReference type="GO" id="GO:0042803">
    <property type="term" value="F:protein homodimerization activity"/>
    <property type="evidence" value="ECO:0007669"/>
    <property type="project" value="UniProtKB-ARBA"/>
</dbReference>
<feature type="domain" description="Small ribosomal subunit protein uS17 N-terminal" evidence="10">
    <location>
        <begin position="210"/>
        <end position="278"/>
    </location>
</feature>
<name>A0AAN7JJM5_9MYRT</name>
<keyword evidence="6 9" id="KW-0689">Ribosomal protein</keyword>
<dbReference type="PROSITE" id="PS00056">
    <property type="entry name" value="RIBOSOMAL_S17"/>
    <property type="match status" value="1"/>
</dbReference>
<evidence type="ECO:0000256" key="3">
    <source>
        <dbReference type="ARBA" id="ARBA00022730"/>
    </source>
</evidence>
<dbReference type="FunFam" id="2.40.50.1000:FF:000003">
    <property type="entry name" value="40S ribosomal protein S11"/>
    <property type="match status" value="1"/>
</dbReference>
<comment type="similarity">
    <text evidence="1 9">Belongs to the universal ribosomal protein uS17 family.</text>
</comment>
<feature type="domain" description="MORF/ORRM1/DAG-like MORF" evidence="11">
    <location>
        <begin position="83"/>
        <end position="175"/>
    </location>
</feature>
<dbReference type="GO" id="GO:0006412">
    <property type="term" value="P:translation"/>
    <property type="evidence" value="ECO:0007669"/>
    <property type="project" value="InterPro"/>
</dbReference>
<evidence type="ECO:0000259" key="10">
    <source>
        <dbReference type="Pfam" id="PF16205"/>
    </source>
</evidence>
<dbReference type="NCBIfam" id="TIGR03630">
    <property type="entry name" value="uS17_arch"/>
    <property type="match status" value="1"/>
</dbReference>